<feature type="region of interest" description="Disordered" evidence="7">
    <location>
        <begin position="1"/>
        <end position="78"/>
    </location>
</feature>
<proteinExistence type="predicted"/>
<dbReference type="EMBL" id="JXTB01000005">
    <property type="protein sequence ID" value="PON79268.1"/>
    <property type="molecule type" value="Genomic_DNA"/>
</dbReference>
<evidence type="ECO:0000256" key="1">
    <source>
        <dbReference type="ARBA" id="ARBA00004123"/>
    </source>
</evidence>
<dbReference type="OrthoDB" id="551907at2759"/>
<comment type="subcellular location">
    <subcellularLocation>
        <location evidence="1">Nucleus</location>
    </subcellularLocation>
</comment>
<dbReference type="Pfam" id="PF00249">
    <property type="entry name" value="Myb_DNA-binding"/>
    <property type="match status" value="1"/>
</dbReference>
<gene>
    <name evidence="9" type="primary">PanKAN3</name>
    <name evidence="9" type="ORF">PanWU01x14_013840</name>
</gene>
<evidence type="ECO:0000256" key="5">
    <source>
        <dbReference type="ARBA" id="ARBA00023163"/>
    </source>
</evidence>
<dbReference type="InterPro" id="IPR009057">
    <property type="entry name" value="Homeodomain-like_sf"/>
</dbReference>
<evidence type="ECO:0000256" key="6">
    <source>
        <dbReference type="ARBA" id="ARBA00023242"/>
    </source>
</evidence>
<evidence type="ECO:0000313" key="9">
    <source>
        <dbReference type="EMBL" id="PON79268.1"/>
    </source>
</evidence>
<evidence type="ECO:0000256" key="3">
    <source>
        <dbReference type="ARBA" id="ARBA00022782"/>
    </source>
</evidence>
<dbReference type="PANTHER" id="PTHR31496:SF53">
    <property type="entry name" value="MYB-LIKE DOMAIN-CONTAINING PROTEIN"/>
    <property type="match status" value="1"/>
</dbReference>
<keyword evidence="3" id="KW-0221">Differentiation</keyword>
<dbReference type="InterPro" id="IPR001005">
    <property type="entry name" value="SANT/Myb"/>
</dbReference>
<feature type="domain" description="Myb-like" evidence="8">
    <location>
        <begin position="266"/>
        <end position="317"/>
    </location>
</feature>
<keyword evidence="10" id="KW-1185">Reference proteome</keyword>
<keyword evidence="2" id="KW-0217">Developmental protein</keyword>
<comment type="caution">
    <text evidence="9">The sequence shown here is derived from an EMBL/GenBank/DDBJ whole genome shotgun (WGS) entry which is preliminary data.</text>
</comment>
<dbReference type="GO" id="GO:0005634">
    <property type="term" value="C:nucleus"/>
    <property type="evidence" value="ECO:0007669"/>
    <property type="project" value="UniProtKB-SubCell"/>
</dbReference>
<protein>
    <submittedName>
        <fullName evidence="9">KANADI transcription factor</fullName>
    </submittedName>
</protein>
<keyword evidence="6" id="KW-0539">Nucleus</keyword>
<dbReference type="GO" id="GO:0010158">
    <property type="term" value="P:abaxial cell fate specification"/>
    <property type="evidence" value="ECO:0007669"/>
    <property type="project" value="InterPro"/>
</dbReference>
<organism evidence="9 10">
    <name type="scientific">Parasponia andersonii</name>
    <name type="common">Sponia andersonii</name>
    <dbReference type="NCBI Taxonomy" id="3476"/>
    <lineage>
        <taxon>Eukaryota</taxon>
        <taxon>Viridiplantae</taxon>
        <taxon>Streptophyta</taxon>
        <taxon>Embryophyta</taxon>
        <taxon>Tracheophyta</taxon>
        <taxon>Spermatophyta</taxon>
        <taxon>Magnoliopsida</taxon>
        <taxon>eudicotyledons</taxon>
        <taxon>Gunneridae</taxon>
        <taxon>Pentapetalae</taxon>
        <taxon>rosids</taxon>
        <taxon>fabids</taxon>
        <taxon>Rosales</taxon>
        <taxon>Cannabaceae</taxon>
        <taxon>Parasponia</taxon>
    </lineage>
</organism>
<dbReference type="FunFam" id="1.10.10.60:FF:000002">
    <property type="entry name" value="Myb family transcription factor"/>
    <property type="match status" value="1"/>
</dbReference>
<feature type="compositionally biased region" description="Polar residues" evidence="7">
    <location>
        <begin position="1"/>
        <end position="13"/>
    </location>
</feature>
<evidence type="ECO:0000256" key="7">
    <source>
        <dbReference type="SAM" id="MobiDB-lite"/>
    </source>
</evidence>
<evidence type="ECO:0000259" key="8">
    <source>
        <dbReference type="Pfam" id="PF00249"/>
    </source>
</evidence>
<dbReference type="GO" id="GO:0000976">
    <property type="term" value="F:transcription cis-regulatory region binding"/>
    <property type="evidence" value="ECO:0007669"/>
    <property type="project" value="InterPro"/>
</dbReference>
<dbReference type="InterPro" id="IPR006447">
    <property type="entry name" value="Myb_dom_plants"/>
</dbReference>
<dbReference type="GO" id="GO:0006355">
    <property type="term" value="P:regulation of DNA-templated transcription"/>
    <property type="evidence" value="ECO:0007669"/>
    <property type="project" value="InterPro"/>
</dbReference>
<sequence>MPQKGSLEQQLSLNRIPDLSLNIRPPNSAPSSICTGRNGAESEGSAFDIWRKDEAAGEAGGGGPRSSHSDSSIRATSPLADTKLSLATTISEAESPWPRRVINSNFPSREGEESAASARLMINQRFSVLDVSNNSEKQLKPIKGIPIYNTYSFPFSPFDESSRLRSDGTKLCFQEMPYSPSSYSSASASFYKRPYSTNHINGITMDTLSTRPHHPHQQQQQFKYLNHHHSHSHNRQFGIEASDFSNGFRSRFMPKLQNKRNMRAPRMRWTSSLHARFVHAVELLGGHERATPKSVLELMDVKDLTLAHVKSHLQMYRTVKNTDKPVASSDGSGEGDILSTITPQYQNADCLLNHQQRANTNNASLSLEQDLAHTSNNLRMSNSSRT</sequence>
<reference evidence="10" key="1">
    <citation type="submission" date="2016-06" db="EMBL/GenBank/DDBJ databases">
        <title>Parallel loss of symbiosis genes in relatives of nitrogen-fixing non-legume Parasponia.</title>
        <authorList>
            <person name="Van Velzen R."/>
            <person name="Holmer R."/>
            <person name="Bu F."/>
            <person name="Rutten L."/>
            <person name="Van Zeijl A."/>
            <person name="Liu W."/>
            <person name="Santuari L."/>
            <person name="Cao Q."/>
            <person name="Sharma T."/>
            <person name="Shen D."/>
            <person name="Roswanjaya Y."/>
            <person name="Wardhani T."/>
            <person name="Kalhor M.S."/>
            <person name="Jansen J."/>
            <person name="Van den Hoogen J."/>
            <person name="Gungor B."/>
            <person name="Hartog M."/>
            <person name="Hontelez J."/>
            <person name="Verver J."/>
            <person name="Yang W.-C."/>
            <person name="Schijlen E."/>
            <person name="Repin R."/>
            <person name="Schilthuizen M."/>
            <person name="Schranz E."/>
            <person name="Heidstra R."/>
            <person name="Miyata K."/>
            <person name="Fedorova E."/>
            <person name="Kohlen W."/>
            <person name="Bisseling T."/>
            <person name="Smit S."/>
            <person name="Geurts R."/>
        </authorList>
    </citation>
    <scope>NUCLEOTIDE SEQUENCE [LARGE SCALE GENOMIC DNA]</scope>
    <source>
        <strain evidence="10">cv. WU1-14</strain>
    </source>
</reference>
<name>A0A2P5E159_PARAD</name>
<evidence type="ECO:0000313" key="10">
    <source>
        <dbReference type="Proteomes" id="UP000237105"/>
    </source>
</evidence>
<evidence type="ECO:0000256" key="4">
    <source>
        <dbReference type="ARBA" id="ARBA00023015"/>
    </source>
</evidence>
<dbReference type="PANTHER" id="PTHR31496">
    <property type="entry name" value="TRANSCRIPTION FACTOR KAN2-RELATED"/>
    <property type="match status" value="1"/>
</dbReference>
<evidence type="ECO:0000256" key="2">
    <source>
        <dbReference type="ARBA" id="ARBA00022473"/>
    </source>
</evidence>
<dbReference type="AlphaFoldDB" id="A0A2P5E159"/>
<keyword evidence="4" id="KW-0805">Transcription regulation</keyword>
<accession>A0A2P5E159</accession>
<dbReference type="Proteomes" id="UP000237105">
    <property type="component" value="Unassembled WGS sequence"/>
</dbReference>
<dbReference type="NCBIfam" id="TIGR01557">
    <property type="entry name" value="myb_SHAQKYF"/>
    <property type="match status" value="1"/>
</dbReference>
<dbReference type="InterPro" id="IPR044847">
    <property type="entry name" value="KAN_fam"/>
</dbReference>
<dbReference type="SUPFAM" id="SSF46689">
    <property type="entry name" value="Homeodomain-like"/>
    <property type="match status" value="1"/>
</dbReference>
<dbReference type="STRING" id="3476.A0A2P5E159"/>
<dbReference type="Gene3D" id="1.10.10.60">
    <property type="entry name" value="Homeodomain-like"/>
    <property type="match status" value="1"/>
</dbReference>
<keyword evidence="5" id="KW-0804">Transcription</keyword>